<gene>
    <name evidence="1" type="ORF">GR156_13540</name>
</gene>
<comment type="caution">
    <text evidence="1">The sequence shown here is derived from an EMBL/GenBank/DDBJ whole genome shotgun (WGS) entry which is preliminary data.</text>
</comment>
<dbReference type="Proteomes" id="UP000440304">
    <property type="component" value="Unassembled WGS sequence"/>
</dbReference>
<protein>
    <submittedName>
        <fullName evidence="1">Uncharacterized protein</fullName>
    </submittedName>
</protein>
<dbReference type="RefSeq" id="WP_160786717.1">
    <property type="nucleotide sequence ID" value="NZ_CP086610.1"/>
</dbReference>
<evidence type="ECO:0000313" key="2">
    <source>
        <dbReference type="Proteomes" id="UP000440304"/>
    </source>
</evidence>
<name>A0A6N8TGM2_SHIZO</name>
<dbReference type="AlphaFoldDB" id="A0A6N8TGM2"/>
<sequence>MASLIPQTSKKSADPQTEKVLRARAGMASFANSIASQASVKAEAAPARKAFISTLDGHTDAPQVQTVTKAQKSDALASLPVSARKTAERFDADTQAFINVVYARHAETGDAIDFTFAEAATVMRCDEESARRRVEALTSIGLLKPAYSPMGSLKGYLPTITN</sequence>
<organism evidence="1 2">
    <name type="scientific">Shinella zoogloeoides</name>
    <name type="common">Crabtreella saccharophila</name>
    <dbReference type="NCBI Taxonomy" id="352475"/>
    <lineage>
        <taxon>Bacteria</taxon>
        <taxon>Pseudomonadati</taxon>
        <taxon>Pseudomonadota</taxon>
        <taxon>Alphaproteobacteria</taxon>
        <taxon>Hyphomicrobiales</taxon>
        <taxon>Rhizobiaceae</taxon>
        <taxon>Shinella</taxon>
    </lineage>
</organism>
<proteinExistence type="predicted"/>
<reference evidence="1 2" key="1">
    <citation type="submission" date="2019-12" db="EMBL/GenBank/DDBJ databases">
        <title>Shinella granuli gen. nov., sp. nov., and proposal of the reclassification of Zoogloea ramigera ATCC 19623 as Shinella zoogloeoides sp. nov.</title>
        <authorList>
            <person name="Gao J."/>
        </authorList>
    </citation>
    <scope>NUCLEOTIDE SEQUENCE [LARGE SCALE GENOMIC DNA]</scope>
    <source>
        <strain evidence="1 2">DSM 287</strain>
    </source>
</reference>
<accession>A0A6N8TGM2</accession>
<dbReference type="EMBL" id="WUML01000011">
    <property type="protein sequence ID" value="MXO01336.1"/>
    <property type="molecule type" value="Genomic_DNA"/>
</dbReference>
<evidence type="ECO:0000313" key="1">
    <source>
        <dbReference type="EMBL" id="MXO01336.1"/>
    </source>
</evidence>